<sequence>MQKLPRQGGEAGLERPSSPSPPKPAPKMRGHKKGRPIPSRGRELLRRRCPDVDDDRVKTPTPHRKFPQGEDPRDRQGKALGAPMVNGRAARPKIQVRNLGTNPRRTHLANGPPRKTRP</sequence>
<accession>A0A8J4YJI3</accession>
<proteinExistence type="predicted"/>
<comment type="caution">
    <text evidence="2">The sequence shown here is derived from an EMBL/GenBank/DDBJ whole genome shotgun (WGS) entry which is preliminary data.</text>
</comment>
<protein>
    <submittedName>
        <fullName evidence="2">Uncharacterized protein</fullName>
    </submittedName>
</protein>
<dbReference type="EMBL" id="JACEEZ010009238">
    <property type="protein sequence ID" value="KAG0722630.1"/>
    <property type="molecule type" value="Genomic_DNA"/>
</dbReference>
<evidence type="ECO:0000256" key="1">
    <source>
        <dbReference type="SAM" id="MobiDB-lite"/>
    </source>
</evidence>
<organism evidence="2 3">
    <name type="scientific">Chionoecetes opilio</name>
    <name type="common">Atlantic snow crab</name>
    <name type="synonym">Cancer opilio</name>
    <dbReference type="NCBI Taxonomy" id="41210"/>
    <lineage>
        <taxon>Eukaryota</taxon>
        <taxon>Metazoa</taxon>
        <taxon>Ecdysozoa</taxon>
        <taxon>Arthropoda</taxon>
        <taxon>Crustacea</taxon>
        <taxon>Multicrustacea</taxon>
        <taxon>Malacostraca</taxon>
        <taxon>Eumalacostraca</taxon>
        <taxon>Eucarida</taxon>
        <taxon>Decapoda</taxon>
        <taxon>Pleocyemata</taxon>
        <taxon>Brachyura</taxon>
        <taxon>Eubrachyura</taxon>
        <taxon>Majoidea</taxon>
        <taxon>Majidae</taxon>
        <taxon>Chionoecetes</taxon>
    </lineage>
</organism>
<evidence type="ECO:0000313" key="3">
    <source>
        <dbReference type="Proteomes" id="UP000770661"/>
    </source>
</evidence>
<gene>
    <name evidence="2" type="ORF">GWK47_044142</name>
</gene>
<feature type="compositionally biased region" description="Basic residues" evidence="1">
    <location>
        <begin position="26"/>
        <end position="35"/>
    </location>
</feature>
<feature type="region of interest" description="Disordered" evidence="1">
    <location>
        <begin position="1"/>
        <end position="118"/>
    </location>
</feature>
<name>A0A8J4YJI3_CHIOP</name>
<feature type="compositionally biased region" description="Basic and acidic residues" evidence="1">
    <location>
        <begin position="67"/>
        <end position="77"/>
    </location>
</feature>
<dbReference type="Proteomes" id="UP000770661">
    <property type="component" value="Unassembled WGS sequence"/>
</dbReference>
<reference evidence="2" key="1">
    <citation type="submission" date="2020-07" db="EMBL/GenBank/DDBJ databases">
        <title>The High-quality genome of the commercially important snow crab, Chionoecetes opilio.</title>
        <authorList>
            <person name="Jeong J.-H."/>
            <person name="Ryu S."/>
        </authorList>
    </citation>
    <scope>NUCLEOTIDE SEQUENCE</scope>
    <source>
        <strain evidence="2">MADBK_172401_WGS</strain>
        <tissue evidence="2">Digestive gland</tissue>
    </source>
</reference>
<feature type="compositionally biased region" description="Basic and acidic residues" evidence="1">
    <location>
        <begin position="40"/>
        <end position="58"/>
    </location>
</feature>
<evidence type="ECO:0000313" key="2">
    <source>
        <dbReference type="EMBL" id="KAG0722630.1"/>
    </source>
</evidence>
<dbReference type="AlphaFoldDB" id="A0A8J4YJI3"/>
<keyword evidence="3" id="KW-1185">Reference proteome</keyword>